<dbReference type="Proteomes" id="UP000638353">
    <property type="component" value="Unassembled WGS sequence"/>
</dbReference>
<feature type="transmembrane region" description="Helical" evidence="1">
    <location>
        <begin position="210"/>
        <end position="228"/>
    </location>
</feature>
<evidence type="ECO:0000256" key="1">
    <source>
        <dbReference type="SAM" id="Phobius"/>
    </source>
</evidence>
<gene>
    <name evidence="2" type="ORF">GCM10010334_22340</name>
</gene>
<sequence length="238" mass="25370">MRPLDSPATAVLWLLLGLALAAVSMWLLAVSVPERYAADRAFRTAPVCPAAARTGAADCLRRVEFVVSDVRLGRGKRGASIRARLTSPETGSLYAQFRNDGPVLDGQKDGDRVVGTLWRGDVVTIAAGGAEQPTVISPSRLSEASLGLALATGPSGLLLAFACGLRMRRRAEPRPTRGMRSLVRLAGWLTLASLLASGAVHHFGLPLWCLPVIWLPLAALCTGCEVVFTRRPPASRLR</sequence>
<feature type="transmembrane region" description="Helical" evidence="1">
    <location>
        <begin position="185"/>
        <end position="204"/>
    </location>
</feature>
<comment type="caution">
    <text evidence="2">The sequence shown here is derived from an EMBL/GenBank/DDBJ whole genome shotgun (WGS) entry which is preliminary data.</text>
</comment>
<reference evidence="2" key="1">
    <citation type="journal article" date="2014" name="Int. J. Syst. Evol. Microbiol.">
        <title>Complete genome sequence of Corynebacterium casei LMG S-19264T (=DSM 44701T), isolated from a smear-ripened cheese.</title>
        <authorList>
            <consortium name="US DOE Joint Genome Institute (JGI-PGF)"/>
            <person name="Walter F."/>
            <person name="Albersmeier A."/>
            <person name="Kalinowski J."/>
            <person name="Ruckert C."/>
        </authorList>
    </citation>
    <scope>NUCLEOTIDE SEQUENCE</scope>
    <source>
        <strain evidence="2">JCM 4637</strain>
    </source>
</reference>
<evidence type="ECO:0000313" key="3">
    <source>
        <dbReference type="Proteomes" id="UP000638353"/>
    </source>
</evidence>
<name>A0A918WW50_9ACTN</name>
<reference evidence="2" key="2">
    <citation type="submission" date="2020-09" db="EMBL/GenBank/DDBJ databases">
        <authorList>
            <person name="Sun Q."/>
            <person name="Ohkuma M."/>
        </authorList>
    </citation>
    <scope>NUCLEOTIDE SEQUENCE</scope>
    <source>
        <strain evidence="2">JCM 4637</strain>
    </source>
</reference>
<keyword evidence="1" id="KW-0472">Membrane</keyword>
<dbReference type="AlphaFoldDB" id="A0A918WW50"/>
<proteinExistence type="predicted"/>
<keyword evidence="1" id="KW-1133">Transmembrane helix</keyword>
<dbReference type="EMBL" id="BMVC01000004">
    <property type="protein sequence ID" value="GHC89368.1"/>
    <property type="molecule type" value="Genomic_DNA"/>
</dbReference>
<keyword evidence="1" id="KW-0812">Transmembrane</keyword>
<evidence type="ECO:0000313" key="2">
    <source>
        <dbReference type="EMBL" id="GHC89368.1"/>
    </source>
</evidence>
<accession>A0A918WW50</accession>
<protein>
    <submittedName>
        <fullName evidence="2">Uncharacterized protein</fullName>
    </submittedName>
</protein>
<organism evidence="2 3">
    <name type="scientific">Streptomyces finlayi</name>
    <dbReference type="NCBI Taxonomy" id="67296"/>
    <lineage>
        <taxon>Bacteria</taxon>
        <taxon>Bacillati</taxon>
        <taxon>Actinomycetota</taxon>
        <taxon>Actinomycetes</taxon>
        <taxon>Kitasatosporales</taxon>
        <taxon>Streptomycetaceae</taxon>
        <taxon>Streptomyces</taxon>
    </lineage>
</organism>